<accession>A0A8J7YG32</accession>
<sequence>MPLKKINESKLEDIAGEAIQLSKKNQKYFHENAEEIRDEYRGHTIAIVDEEVVEAVDGKSDHLTTRLVNKLRHDYSKKQIAESYITYVSEEDDILIL</sequence>
<dbReference type="EMBL" id="RKLQ01000003">
    <property type="protein sequence ID" value="MBX0305285.1"/>
    <property type="molecule type" value="Genomic_DNA"/>
</dbReference>
<protein>
    <recommendedName>
        <fullName evidence="3">DUF5678 domain-containing protein</fullName>
    </recommendedName>
</protein>
<name>A0A8J7YG32_9EURY</name>
<evidence type="ECO:0008006" key="3">
    <source>
        <dbReference type="Google" id="ProtNLM"/>
    </source>
</evidence>
<reference evidence="1" key="1">
    <citation type="submission" date="2021-06" db="EMBL/GenBank/DDBJ databases">
        <title>Halomicroarcula sp. F24A a new haloarchaeum isolated from saline soil.</title>
        <authorList>
            <person name="Duran-Viseras A."/>
            <person name="Sanchez-Porro C."/>
            <person name="Ventosa A."/>
        </authorList>
    </citation>
    <scope>NUCLEOTIDE SEQUENCE</scope>
    <source>
        <strain evidence="1">F24A</strain>
    </source>
</reference>
<evidence type="ECO:0000313" key="2">
    <source>
        <dbReference type="Proteomes" id="UP000783863"/>
    </source>
</evidence>
<keyword evidence="2" id="KW-1185">Reference proteome</keyword>
<comment type="caution">
    <text evidence="1">The sequence shown here is derived from an EMBL/GenBank/DDBJ whole genome shotgun (WGS) entry which is preliminary data.</text>
</comment>
<dbReference type="Proteomes" id="UP000783863">
    <property type="component" value="Unassembled WGS sequence"/>
</dbReference>
<dbReference type="AlphaFoldDB" id="A0A8J7YG32"/>
<proteinExistence type="predicted"/>
<organism evidence="1 2">
    <name type="scientific">Haloarcula salinisoli</name>
    <dbReference type="NCBI Taxonomy" id="2487746"/>
    <lineage>
        <taxon>Archaea</taxon>
        <taxon>Methanobacteriati</taxon>
        <taxon>Methanobacteriota</taxon>
        <taxon>Stenosarchaea group</taxon>
        <taxon>Halobacteria</taxon>
        <taxon>Halobacteriales</taxon>
        <taxon>Haloarculaceae</taxon>
        <taxon>Haloarcula</taxon>
    </lineage>
</organism>
<evidence type="ECO:0000313" key="1">
    <source>
        <dbReference type="EMBL" id="MBX0305285.1"/>
    </source>
</evidence>
<dbReference type="RefSeq" id="WP_220589523.1">
    <property type="nucleotide sequence ID" value="NZ_RKLQ01000003.1"/>
</dbReference>
<gene>
    <name evidence="1" type="ORF">EGD98_16605</name>
</gene>